<dbReference type="NCBIfam" id="TIGR02273">
    <property type="entry name" value="16S_RimM"/>
    <property type="match status" value="1"/>
</dbReference>
<reference evidence="8 9" key="1">
    <citation type="submission" date="2021-01" db="EMBL/GenBank/DDBJ databases">
        <title>Chryseolinea sp. Jin1 Genome sequencing and assembly.</title>
        <authorList>
            <person name="Kim I."/>
        </authorList>
    </citation>
    <scope>NUCLEOTIDE SEQUENCE [LARGE SCALE GENOMIC DNA]</scope>
    <source>
        <strain evidence="8 9">Jin1</strain>
    </source>
</reference>
<gene>
    <name evidence="5 8" type="primary">rimM</name>
    <name evidence="8" type="ORF">JI741_19110</name>
</gene>
<comment type="subunit">
    <text evidence="5">Binds ribosomal protein uS19.</text>
</comment>
<evidence type="ECO:0000259" key="7">
    <source>
        <dbReference type="Pfam" id="PF24986"/>
    </source>
</evidence>
<evidence type="ECO:0000313" key="8">
    <source>
        <dbReference type="EMBL" id="MBL0743350.1"/>
    </source>
</evidence>
<evidence type="ECO:0000256" key="1">
    <source>
        <dbReference type="ARBA" id="ARBA00022490"/>
    </source>
</evidence>
<dbReference type="PANTHER" id="PTHR33692">
    <property type="entry name" value="RIBOSOME MATURATION FACTOR RIMM"/>
    <property type="match status" value="1"/>
</dbReference>
<dbReference type="RefSeq" id="WP_202012614.1">
    <property type="nucleotide sequence ID" value="NZ_JAERRB010000006.1"/>
</dbReference>
<evidence type="ECO:0000256" key="5">
    <source>
        <dbReference type="HAMAP-Rule" id="MF_00014"/>
    </source>
</evidence>
<comment type="subcellular location">
    <subcellularLocation>
        <location evidence="5">Cytoplasm</location>
    </subcellularLocation>
</comment>
<dbReference type="SUPFAM" id="SSF50447">
    <property type="entry name" value="Translation proteins"/>
    <property type="match status" value="1"/>
</dbReference>
<evidence type="ECO:0000256" key="2">
    <source>
        <dbReference type="ARBA" id="ARBA00022517"/>
    </source>
</evidence>
<evidence type="ECO:0000256" key="4">
    <source>
        <dbReference type="ARBA" id="ARBA00023186"/>
    </source>
</evidence>
<dbReference type="EMBL" id="JAERRB010000006">
    <property type="protein sequence ID" value="MBL0743350.1"/>
    <property type="molecule type" value="Genomic_DNA"/>
</dbReference>
<dbReference type="InterPro" id="IPR002676">
    <property type="entry name" value="RimM_N"/>
</dbReference>
<feature type="domain" description="RimM N-terminal" evidence="6">
    <location>
        <begin position="9"/>
        <end position="89"/>
    </location>
</feature>
<dbReference type="InterPro" id="IPR011961">
    <property type="entry name" value="RimM"/>
</dbReference>
<keyword evidence="4 5" id="KW-0143">Chaperone</keyword>
<dbReference type="Gene3D" id="2.30.30.240">
    <property type="entry name" value="PRC-barrel domain"/>
    <property type="match status" value="1"/>
</dbReference>
<dbReference type="Pfam" id="PF24986">
    <property type="entry name" value="PRC_RimM"/>
    <property type="match status" value="1"/>
</dbReference>
<comment type="domain">
    <text evidence="5">The PRC barrel domain binds ribosomal protein uS19.</text>
</comment>
<name>A0ABS1KV54_9BACT</name>
<dbReference type="SUPFAM" id="SSF50346">
    <property type="entry name" value="PRC-barrel domain"/>
    <property type="match status" value="1"/>
</dbReference>
<feature type="domain" description="Ribosome maturation factor RimM PRC barrel" evidence="7">
    <location>
        <begin position="103"/>
        <end position="167"/>
    </location>
</feature>
<keyword evidence="3 5" id="KW-0698">rRNA processing</keyword>
<keyword evidence="9" id="KW-1185">Reference proteome</keyword>
<evidence type="ECO:0000313" key="9">
    <source>
        <dbReference type="Proteomes" id="UP000613030"/>
    </source>
</evidence>
<dbReference type="Pfam" id="PF01782">
    <property type="entry name" value="RimM"/>
    <property type="match status" value="1"/>
</dbReference>
<comment type="function">
    <text evidence="5">An accessory protein needed during the final step in the assembly of 30S ribosomal subunit, possibly for assembly of the head region. Essential for efficient processing of 16S rRNA. May be needed both before and after RbfA during the maturation of 16S rRNA. It has affinity for free ribosomal 30S subunits but not for 70S ribosomes.</text>
</comment>
<comment type="similarity">
    <text evidence="5">Belongs to the RimM family.</text>
</comment>
<sequence>MDIEQCFKIGFILKPHGLKGEVTVSLDEEAPENLAELKILFLEKDKRLVPYFIQTASVQRAKALVKFEDVDSIEDAEKISKHALYVEKSARPKSGRGEFYSDEVIGFEVWDTDAGLLGTIAEVQSGANPLLVVHQEEREVLVPVNGPFITGVNKSKKRINVNLPEGFLDI</sequence>
<dbReference type="InterPro" id="IPR011033">
    <property type="entry name" value="PRC_barrel-like_sf"/>
</dbReference>
<keyword evidence="1 5" id="KW-0963">Cytoplasm</keyword>
<dbReference type="Proteomes" id="UP000613030">
    <property type="component" value="Unassembled WGS sequence"/>
</dbReference>
<dbReference type="InterPro" id="IPR056792">
    <property type="entry name" value="PRC_RimM"/>
</dbReference>
<keyword evidence="2 5" id="KW-0690">Ribosome biogenesis</keyword>
<dbReference type="InterPro" id="IPR036976">
    <property type="entry name" value="RimM_N_sf"/>
</dbReference>
<dbReference type="HAMAP" id="MF_00014">
    <property type="entry name" value="Ribosome_mat_RimM"/>
    <property type="match status" value="1"/>
</dbReference>
<protein>
    <recommendedName>
        <fullName evidence="5">Ribosome maturation factor RimM</fullName>
    </recommendedName>
</protein>
<comment type="caution">
    <text evidence="8">The sequence shown here is derived from an EMBL/GenBank/DDBJ whole genome shotgun (WGS) entry which is preliminary data.</text>
</comment>
<dbReference type="Gene3D" id="2.40.30.60">
    <property type="entry name" value="RimM"/>
    <property type="match status" value="1"/>
</dbReference>
<proteinExistence type="inferred from homology"/>
<dbReference type="PANTHER" id="PTHR33692:SF1">
    <property type="entry name" value="RIBOSOME MATURATION FACTOR RIMM"/>
    <property type="match status" value="1"/>
</dbReference>
<dbReference type="InterPro" id="IPR009000">
    <property type="entry name" value="Transl_B-barrel_sf"/>
</dbReference>
<evidence type="ECO:0000259" key="6">
    <source>
        <dbReference type="Pfam" id="PF01782"/>
    </source>
</evidence>
<accession>A0ABS1KV54</accession>
<organism evidence="8 9">
    <name type="scientific">Chryseolinea lacunae</name>
    <dbReference type="NCBI Taxonomy" id="2801331"/>
    <lineage>
        <taxon>Bacteria</taxon>
        <taxon>Pseudomonadati</taxon>
        <taxon>Bacteroidota</taxon>
        <taxon>Cytophagia</taxon>
        <taxon>Cytophagales</taxon>
        <taxon>Fulvivirgaceae</taxon>
        <taxon>Chryseolinea</taxon>
    </lineage>
</organism>
<evidence type="ECO:0000256" key="3">
    <source>
        <dbReference type="ARBA" id="ARBA00022552"/>
    </source>
</evidence>